<reference evidence="6 7" key="1">
    <citation type="submission" date="2016-07" db="EMBL/GenBank/DDBJ databases">
        <title>Genome of Pelobium manganitolerans.</title>
        <authorList>
            <person name="Wu S."/>
            <person name="Wang G."/>
        </authorList>
    </citation>
    <scope>NUCLEOTIDE SEQUENCE [LARGE SCALE GENOMIC DNA]</scope>
    <source>
        <strain evidence="6 7">YS-25</strain>
    </source>
</reference>
<evidence type="ECO:0000256" key="3">
    <source>
        <dbReference type="ARBA" id="ARBA00022801"/>
    </source>
</evidence>
<dbReference type="EMBL" id="MBTA01000028">
    <property type="protein sequence ID" value="RKD13283.1"/>
    <property type="molecule type" value="Genomic_DNA"/>
</dbReference>
<dbReference type="Pfam" id="PF22244">
    <property type="entry name" value="GCE_fung"/>
    <property type="match status" value="1"/>
</dbReference>
<dbReference type="GO" id="GO:0052689">
    <property type="term" value="F:carboxylic ester hydrolase activity"/>
    <property type="evidence" value="ECO:0007669"/>
    <property type="project" value="UniProtKB-KW"/>
</dbReference>
<evidence type="ECO:0000256" key="4">
    <source>
        <dbReference type="SAM" id="SignalP"/>
    </source>
</evidence>
<feature type="chain" id="PRO_5019194195" evidence="4">
    <location>
        <begin position="33"/>
        <end position="456"/>
    </location>
</feature>
<keyword evidence="7" id="KW-1185">Reference proteome</keyword>
<dbReference type="InterPro" id="IPR029058">
    <property type="entry name" value="AB_hydrolase_fold"/>
</dbReference>
<keyword evidence="1" id="KW-0719">Serine esterase</keyword>
<gene>
    <name evidence="6" type="ORF">BCY91_10755</name>
</gene>
<proteinExistence type="predicted"/>
<accession>A0A419S339</accession>
<dbReference type="OrthoDB" id="9809261at2"/>
<comment type="caution">
    <text evidence="6">The sequence shown here is derived from an EMBL/GenBank/DDBJ whole genome shotgun (WGS) entry which is preliminary data.</text>
</comment>
<evidence type="ECO:0000313" key="7">
    <source>
        <dbReference type="Proteomes" id="UP000283433"/>
    </source>
</evidence>
<evidence type="ECO:0000259" key="5">
    <source>
        <dbReference type="Pfam" id="PF22244"/>
    </source>
</evidence>
<evidence type="ECO:0000256" key="2">
    <source>
        <dbReference type="ARBA" id="ARBA00022729"/>
    </source>
</evidence>
<evidence type="ECO:0000256" key="1">
    <source>
        <dbReference type="ARBA" id="ARBA00022487"/>
    </source>
</evidence>
<dbReference type="Gene3D" id="3.40.50.1820">
    <property type="entry name" value="alpha/beta hydrolase"/>
    <property type="match status" value="1"/>
</dbReference>
<dbReference type="RefSeq" id="WP_120182933.1">
    <property type="nucleotide sequence ID" value="NZ_MBTA01000028.1"/>
</dbReference>
<evidence type="ECO:0000313" key="6">
    <source>
        <dbReference type="EMBL" id="RKD13283.1"/>
    </source>
</evidence>
<dbReference type="Proteomes" id="UP000283433">
    <property type="component" value="Unassembled WGS sequence"/>
</dbReference>
<organism evidence="6 7">
    <name type="scientific">Pelobium manganitolerans</name>
    <dbReference type="NCBI Taxonomy" id="1842495"/>
    <lineage>
        <taxon>Bacteria</taxon>
        <taxon>Pseudomonadati</taxon>
        <taxon>Bacteroidota</taxon>
        <taxon>Sphingobacteriia</taxon>
        <taxon>Sphingobacteriales</taxon>
        <taxon>Sphingobacteriaceae</taxon>
        <taxon>Pelobium</taxon>
    </lineage>
</organism>
<name>A0A419S339_9SPHI</name>
<keyword evidence="3" id="KW-0378">Hydrolase</keyword>
<dbReference type="SUPFAM" id="SSF53474">
    <property type="entry name" value="alpha/beta-Hydrolases"/>
    <property type="match status" value="1"/>
</dbReference>
<dbReference type="AlphaFoldDB" id="A0A419S339"/>
<feature type="domain" description="4-O-methyl-glucuronoyl methylesterase-like" evidence="5">
    <location>
        <begin position="251"/>
        <end position="409"/>
    </location>
</feature>
<sequence length="456" mass="50227">MSNLSSTKVIRFYNLALMFTLSLVFSTLTSGAQEGQQNNIRNLTQNDYQNMLETLGITAVRPGPSGNPKDFNAANSNEAMASPYTSLPNPLILNNGNPVQDAQTWWKLRRPEIVSYFDSEVYGRVPDNTPAVKWEVISVKDTVFGEIPAITKELLGRVDNSRYPDITVNIQLSLTVPKQQNKPVPVVTEFGFKFPAGFRIPESMQSKGKSWQQQLLETGWGFAVLIPTSYQADNGAGLTSGIIGLCNKGKYRKPDDWGAIRAWAWGASRAVDYFETDADVDCSRLAIEGLSRYGKTALVTMAYEPRFSLAFVGSSGNGGAKIMRRHFGEQVENLASSGEYHWFAGNFIKYASTLSPTDLPVDAHELVALCAPRPVFIGSGSPLVEGTWVDAKGMFLGGLYASPVYQLLGKKGYSLTEMPPIETALLDGELAFRQHAGGHTNGPNWPYFIQWAKKYF</sequence>
<feature type="signal peptide" evidence="4">
    <location>
        <begin position="1"/>
        <end position="32"/>
    </location>
</feature>
<dbReference type="InterPro" id="IPR054579">
    <property type="entry name" value="GCE-like_dom"/>
</dbReference>
<protein>
    <submittedName>
        <fullName evidence="6">Acetylxylan esterase</fullName>
    </submittedName>
</protein>
<keyword evidence="2 4" id="KW-0732">Signal</keyword>